<organism evidence="1 2">
    <name type="scientific">Candidatus Protochlamydia naegleriophila</name>
    <dbReference type="NCBI Taxonomy" id="389348"/>
    <lineage>
        <taxon>Bacteria</taxon>
        <taxon>Pseudomonadati</taxon>
        <taxon>Chlamydiota</taxon>
        <taxon>Chlamydiia</taxon>
        <taxon>Parachlamydiales</taxon>
        <taxon>Parachlamydiaceae</taxon>
        <taxon>Candidatus Protochlamydia</taxon>
    </lineage>
</organism>
<gene>
    <name evidence="1" type="ORF">PNK_1078</name>
</gene>
<dbReference type="STRING" id="389348.PNK_1078"/>
<proteinExistence type="predicted"/>
<dbReference type="PATRIC" id="fig|389348.3.peg.1189"/>
<keyword evidence="2" id="KW-1185">Reference proteome</keyword>
<accession>A0A0U5JC45</accession>
<sequence length="148" mass="16682">MLSMSSVGMNVSRYLLSPCSLWVRKTSCSLDPIIKNFAKQHCFHTSLSASSLKIDTSDSSFPQIDEGQVKELAVRKDLELLVTKKTHELVAIKKDTSKLNDEPGLKEALETFHTKLHKAIEADNRRDMQQAGRKLIEVIQDLLDRTLS</sequence>
<evidence type="ECO:0000313" key="2">
    <source>
        <dbReference type="Proteomes" id="UP000069902"/>
    </source>
</evidence>
<evidence type="ECO:0000313" key="1">
    <source>
        <dbReference type="EMBL" id="CUI16695.1"/>
    </source>
</evidence>
<dbReference type="RefSeq" id="WP_059060759.1">
    <property type="nucleotide sequence ID" value="NZ_LN879502.1"/>
</dbReference>
<dbReference type="Proteomes" id="UP000069902">
    <property type="component" value="Chromosome cPNK"/>
</dbReference>
<name>A0A0U5JC45_9BACT</name>
<protein>
    <submittedName>
        <fullName evidence="1">Uncharacterized protein</fullName>
    </submittedName>
</protein>
<reference evidence="2" key="1">
    <citation type="submission" date="2015-09" db="EMBL/GenBank/DDBJ databases">
        <authorList>
            <person name="Bertelli C."/>
        </authorList>
    </citation>
    <scope>NUCLEOTIDE SEQUENCE [LARGE SCALE GENOMIC DNA]</scope>
    <source>
        <strain evidence="2">KNic</strain>
    </source>
</reference>
<dbReference type="InParanoid" id="A0A0U5JC45"/>
<dbReference type="KEGG" id="pnl:PNK_1078"/>
<dbReference type="EMBL" id="LN879502">
    <property type="protein sequence ID" value="CUI16695.1"/>
    <property type="molecule type" value="Genomic_DNA"/>
</dbReference>
<dbReference type="AlphaFoldDB" id="A0A0U5JC45"/>